<dbReference type="InterPro" id="IPR050232">
    <property type="entry name" value="FBL13/AtMIF1-like"/>
</dbReference>
<protein>
    <submittedName>
        <fullName evidence="2">Putative FBD domain, leucine-rich repeat domain, L domain-containing protein</fullName>
    </submittedName>
</protein>
<sequence>MKVLQNVQSLSMCILTAQVYRFNDAIPTFHNLTRLDLDSLNYRWHFLVEVLKHCPKLQVLYLDQAGLNSDDQTWTKNDDKENWVDPDCVLQCISLHLRVFDISSFLGLQGELRLARYILKNARVLQTMKIWYIGSPEIETLLSSCPRASSACKLTFGYVPGVLSSESDSMDESESSIGSNDCVF</sequence>
<dbReference type="PANTHER" id="PTHR31900:SF34">
    <property type="entry name" value="EMB|CAB62440.1-RELATED"/>
    <property type="match status" value="1"/>
</dbReference>
<evidence type="ECO:0000259" key="1">
    <source>
        <dbReference type="SMART" id="SM00579"/>
    </source>
</evidence>
<organism evidence="2">
    <name type="scientific">Medicago truncatula</name>
    <name type="common">Barrel medic</name>
    <name type="synonym">Medicago tribuloides</name>
    <dbReference type="NCBI Taxonomy" id="3880"/>
    <lineage>
        <taxon>Eukaryota</taxon>
        <taxon>Viridiplantae</taxon>
        <taxon>Streptophyta</taxon>
        <taxon>Embryophyta</taxon>
        <taxon>Tracheophyta</taxon>
        <taxon>Spermatophyta</taxon>
        <taxon>Magnoliopsida</taxon>
        <taxon>eudicotyledons</taxon>
        <taxon>Gunneridae</taxon>
        <taxon>Pentapetalae</taxon>
        <taxon>rosids</taxon>
        <taxon>fabids</taxon>
        <taxon>Fabales</taxon>
        <taxon>Fabaceae</taxon>
        <taxon>Papilionoideae</taxon>
        <taxon>50 kb inversion clade</taxon>
        <taxon>NPAAA clade</taxon>
        <taxon>Hologalegina</taxon>
        <taxon>IRL clade</taxon>
        <taxon>Trifolieae</taxon>
        <taxon>Medicago</taxon>
    </lineage>
</organism>
<evidence type="ECO:0000313" key="2">
    <source>
        <dbReference type="EMBL" id="RHN66009.1"/>
    </source>
</evidence>
<gene>
    <name evidence="2" type="ORF">MtrunA17_Chr3g0086131</name>
</gene>
<accession>A0A396IK96</accession>
<feature type="domain" description="FBD" evidence="1">
    <location>
        <begin position="91"/>
        <end position="157"/>
    </location>
</feature>
<dbReference type="AlphaFoldDB" id="A0A396IK96"/>
<comment type="caution">
    <text evidence="2">The sequence shown here is derived from an EMBL/GenBank/DDBJ whole genome shotgun (WGS) entry which is preliminary data.</text>
</comment>
<name>A0A396IK96_MEDTR</name>
<dbReference type="OrthoDB" id="1430989at2759"/>
<dbReference type="Gramene" id="rna13918">
    <property type="protein sequence ID" value="RHN66009.1"/>
    <property type="gene ID" value="gene13918"/>
</dbReference>
<reference evidence="2" key="1">
    <citation type="journal article" date="2018" name="Nat. Plants">
        <title>Whole-genome landscape of Medicago truncatula symbiotic genes.</title>
        <authorList>
            <person name="Pecrix Y."/>
            <person name="Gamas P."/>
            <person name="Carrere S."/>
        </authorList>
    </citation>
    <scope>NUCLEOTIDE SEQUENCE</scope>
    <source>
        <tissue evidence="2">Leaves</tissue>
    </source>
</reference>
<dbReference type="InterPro" id="IPR032675">
    <property type="entry name" value="LRR_dom_sf"/>
</dbReference>
<proteinExistence type="predicted"/>
<dbReference type="SMART" id="SM00579">
    <property type="entry name" value="FBD"/>
    <property type="match status" value="1"/>
</dbReference>
<dbReference type="Pfam" id="PF08387">
    <property type="entry name" value="FBD"/>
    <property type="match status" value="1"/>
</dbReference>
<dbReference type="InterPro" id="IPR006566">
    <property type="entry name" value="FBD"/>
</dbReference>
<dbReference type="EMBL" id="PSQE01000003">
    <property type="protein sequence ID" value="RHN66009.1"/>
    <property type="molecule type" value="Genomic_DNA"/>
</dbReference>
<dbReference type="SUPFAM" id="SSF52047">
    <property type="entry name" value="RNI-like"/>
    <property type="match status" value="1"/>
</dbReference>
<dbReference type="Gene3D" id="3.80.10.10">
    <property type="entry name" value="Ribonuclease Inhibitor"/>
    <property type="match status" value="1"/>
</dbReference>
<dbReference type="PANTHER" id="PTHR31900">
    <property type="entry name" value="F-BOX/RNI SUPERFAMILY PROTEIN-RELATED"/>
    <property type="match status" value="1"/>
</dbReference>
<dbReference type="Proteomes" id="UP000265566">
    <property type="component" value="Chromosome 3"/>
</dbReference>